<evidence type="ECO:0000313" key="1">
    <source>
        <dbReference type="EMBL" id="SAK72310.1"/>
    </source>
</evidence>
<dbReference type="SUPFAM" id="SSF53067">
    <property type="entry name" value="Actin-like ATPase domain"/>
    <property type="match status" value="1"/>
</dbReference>
<evidence type="ECO:0000313" key="2">
    <source>
        <dbReference type="Proteomes" id="UP000054851"/>
    </source>
</evidence>
<dbReference type="EMBL" id="FCOA02000013">
    <property type="protein sequence ID" value="SAK72310.1"/>
    <property type="molecule type" value="Genomic_DNA"/>
</dbReference>
<sequence>MDDGNPIVLGGGIGQHSEAIRAQVTNGLTFLGAQHRLVATHEEPQIARHCGSLLAA</sequence>
<keyword evidence="2" id="KW-1185">Reference proteome</keyword>
<accession>A0A158BQQ6</accession>
<comment type="caution">
    <text evidence="1">The sequence shown here is derived from an EMBL/GenBank/DDBJ whole genome shotgun (WGS) entry which is preliminary data.</text>
</comment>
<organism evidence="1 2">
    <name type="scientific">Caballeronia hypogeia</name>
    <dbReference type="NCBI Taxonomy" id="1777140"/>
    <lineage>
        <taxon>Bacteria</taxon>
        <taxon>Pseudomonadati</taxon>
        <taxon>Pseudomonadota</taxon>
        <taxon>Betaproteobacteria</taxon>
        <taxon>Burkholderiales</taxon>
        <taxon>Burkholderiaceae</taxon>
        <taxon>Caballeronia</taxon>
    </lineage>
</organism>
<dbReference type="AlphaFoldDB" id="A0A158BQQ6"/>
<dbReference type="STRING" id="1777140.AWB79_04078"/>
<dbReference type="Proteomes" id="UP000054851">
    <property type="component" value="Unassembled WGS sequence"/>
</dbReference>
<name>A0A158BQQ6_9BURK</name>
<reference evidence="1" key="1">
    <citation type="submission" date="2016-01" db="EMBL/GenBank/DDBJ databases">
        <authorList>
            <person name="Peeters C."/>
        </authorList>
    </citation>
    <scope>NUCLEOTIDE SEQUENCE</scope>
    <source>
        <strain evidence="1">LMG 29322</strain>
    </source>
</reference>
<dbReference type="InterPro" id="IPR043129">
    <property type="entry name" value="ATPase_NBD"/>
</dbReference>
<gene>
    <name evidence="1" type="ORF">AWB79_04078</name>
</gene>
<proteinExistence type="predicted"/>
<dbReference type="Gene3D" id="3.30.420.40">
    <property type="match status" value="1"/>
</dbReference>
<protein>
    <submittedName>
        <fullName evidence="1">Uncharacterized protein</fullName>
    </submittedName>
</protein>
<dbReference type="RefSeq" id="WP_157695809.1">
    <property type="nucleotide sequence ID" value="NZ_FCOA02000013.1"/>
</dbReference>